<sequence>MKEIKHKDFSKEIAIIIKFENFKKQEIVLEKGGEKAFLTKTKTDYQLYFDGIFPYNGTKKLKVRIDGEEYTLKSTDFQEPMHSGLALIPAQYTFDVESVSKGTINDAAFFKMFFFDDSQKTNIFYSKLEIIRDYGHSFNCVQLCILQKRYEIYAAPQKTYNFLCEFKIGLKTLN</sequence>
<dbReference type="Proteomes" id="UP000184260">
    <property type="component" value="Unassembled WGS sequence"/>
</dbReference>
<dbReference type="RefSeq" id="WP_073352908.1">
    <property type="nucleotide sequence ID" value="NZ_FRBU01000012.1"/>
</dbReference>
<evidence type="ECO:0000313" key="1">
    <source>
        <dbReference type="EMBL" id="SHL69767.1"/>
    </source>
</evidence>
<dbReference type="AlphaFoldDB" id="A0A1M7CRH4"/>
<keyword evidence="2" id="KW-1185">Reference proteome</keyword>
<gene>
    <name evidence="1" type="ORF">SAMN05443669_10121</name>
</gene>
<name>A0A1M7CRH4_9FLAO</name>
<evidence type="ECO:0000313" key="2">
    <source>
        <dbReference type="Proteomes" id="UP000184260"/>
    </source>
</evidence>
<dbReference type="EMBL" id="FRBU01000012">
    <property type="protein sequence ID" value="SHL69767.1"/>
    <property type="molecule type" value="Genomic_DNA"/>
</dbReference>
<protein>
    <submittedName>
        <fullName evidence="1">Uncharacterized protein</fullName>
    </submittedName>
</protein>
<reference evidence="2" key="1">
    <citation type="submission" date="2016-11" db="EMBL/GenBank/DDBJ databases">
        <authorList>
            <person name="Varghese N."/>
            <person name="Submissions S."/>
        </authorList>
    </citation>
    <scope>NUCLEOTIDE SEQUENCE [LARGE SCALE GENOMIC DNA]</scope>
    <source>
        <strain evidence="2">DSM 3661</strain>
    </source>
</reference>
<dbReference type="OrthoDB" id="662887at2"/>
<accession>A0A1M7CRH4</accession>
<proteinExistence type="predicted"/>
<organism evidence="1 2">
    <name type="scientific">Flavobacterium xanthum</name>
    <dbReference type="NCBI Taxonomy" id="69322"/>
    <lineage>
        <taxon>Bacteria</taxon>
        <taxon>Pseudomonadati</taxon>
        <taxon>Bacteroidota</taxon>
        <taxon>Flavobacteriia</taxon>
        <taxon>Flavobacteriales</taxon>
        <taxon>Flavobacteriaceae</taxon>
        <taxon>Flavobacterium</taxon>
    </lineage>
</organism>